<dbReference type="InterPro" id="IPR002591">
    <property type="entry name" value="Phosphodiest/P_Trfase"/>
</dbReference>
<dbReference type="RefSeq" id="WP_248904647.1">
    <property type="nucleotide sequence ID" value="NZ_CP109979.1"/>
</dbReference>
<dbReference type="GO" id="GO:0016787">
    <property type="term" value="F:hydrolase activity"/>
    <property type="evidence" value="ECO:0007669"/>
    <property type="project" value="UniProtKB-ARBA"/>
</dbReference>
<dbReference type="InterPro" id="IPR017850">
    <property type="entry name" value="Alkaline_phosphatase_core_sf"/>
</dbReference>
<proteinExistence type="predicted"/>
<dbReference type="SUPFAM" id="SSF53649">
    <property type="entry name" value="Alkaline phosphatase-like"/>
    <property type="match status" value="1"/>
</dbReference>
<dbReference type="Gene3D" id="3.40.720.10">
    <property type="entry name" value="Alkaline Phosphatase, subunit A"/>
    <property type="match status" value="1"/>
</dbReference>
<dbReference type="Pfam" id="PF01663">
    <property type="entry name" value="Phosphodiest"/>
    <property type="match status" value="1"/>
</dbReference>
<keyword evidence="2" id="KW-1185">Reference proteome</keyword>
<evidence type="ECO:0000313" key="2">
    <source>
        <dbReference type="Proteomes" id="UP001596417"/>
    </source>
</evidence>
<organism evidence="1 2">
    <name type="scientific">Halocatena marina</name>
    <dbReference type="NCBI Taxonomy" id="2934937"/>
    <lineage>
        <taxon>Archaea</taxon>
        <taxon>Methanobacteriati</taxon>
        <taxon>Methanobacteriota</taxon>
        <taxon>Stenosarchaea group</taxon>
        <taxon>Halobacteria</taxon>
        <taxon>Halobacteriales</taxon>
        <taxon>Natronomonadaceae</taxon>
        <taxon>Halocatena</taxon>
    </lineage>
</organism>
<dbReference type="AlphaFoldDB" id="A0ABD5YJ66"/>
<protein>
    <submittedName>
        <fullName evidence="1">Alkaline phosphatase family protein</fullName>
    </submittedName>
</protein>
<name>A0ABD5YJ66_9EURY</name>
<dbReference type="Proteomes" id="UP001596417">
    <property type="component" value="Unassembled WGS sequence"/>
</dbReference>
<dbReference type="GeneID" id="76198502"/>
<dbReference type="PANTHER" id="PTHR10151">
    <property type="entry name" value="ECTONUCLEOTIDE PYROPHOSPHATASE/PHOSPHODIESTERASE"/>
    <property type="match status" value="1"/>
</dbReference>
<reference evidence="1 2" key="1">
    <citation type="journal article" date="2019" name="Int. J. Syst. Evol. Microbiol.">
        <title>The Global Catalogue of Microorganisms (GCM) 10K type strain sequencing project: providing services to taxonomists for standard genome sequencing and annotation.</title>
        <authorList>
            <consortium name="The Broad Institute Genomics Platform"/>
            <consortium name="The Broad Institute Genome Sequencing Center for Infectious Disease"/>
            <person name="Wu L."/>
            <person name="Ma J."/>
        </authorList>
    </citation>
    <scope>NUCLEOTIDE SEQUENCE [LARGE SCALE GENOMIC DNA]</scope>
    <source>
        <strain evidence="1 2">RDMS1</strain>
    </source>
</reference>
<dbReference type="EMBL" id="JBHTAX010000001">
    <property type="protein sequence ID" value="MFC7188932.1"/>
    <property type="molecule type" value="Genomic_DNA"/>
</dbReference>
<comment type="caution">
    <text evidence="1">The sequence shown here is derived from an EMBL/GenBank/DDBJ whole genome shotgun (WGS) entry which is preliminary data.</text>
</comment>
<sequence>MLHEALADTLRAETIAPECIRPAWNDYCFANVPDTVLSLFGNGSKAVRPLPDAVFDGVMTEFDHVVLAFIDGFGWNHFQRVRHDHSFLTRLTEHATVTPLTAGYPSETAAAVSTIHTGHQPVEHGVLGWDAHVPSLGGYIQTLPFTDHEHTPLGEVRTNPDPADLIDESTLYERLDARSVLIQPARINENPYNAQVTRGAKLVNYENSAQAAYRVRAQLEGTTEPTYCYCYLSHVDTFSHTHGVVHEETDAQLASVCRAIEREIVEKLDPTVAERTLLLVLADHGEIDTIPPERINSGSFDLDRHLQRDEQGNPIPVVGGPRNLQFHAREGHRNALHTALEDCLTPLDPLVLDRERIIDEDLFGDREPSERFKRRCPDVLVVPRTGFARDADDPLTKVGMHGGLHPDEMLIPFAAARIDALQE</sequence>
<accession>A0ABD5YJ66</accession>
<gene>
    <name evidence="1" type="ORF">ACFQL7_03125</name>
</gene>
<dbReference type="PANTHER" id="PTHR10151:SF120">
    <property type="entry name" value="BIS(5'-ADENOSYL)-TRIPHOSPHATASE"/>
    <property type="match status" value="1"/>
</dbReference>
<evidence type="ECO:0000313" key="1">
    <source>
        <dbReference type="EMBL" id="MFC7188932.1"/>
    </source>
</evidence>